<comment type="caution">
    <text evidence="5">The sequence shown here is derived from an EMBL/GenBank/DDBJ whole genome shotgun (WGS) entry which is preliminary data.</text>
</comment>
<proteinExistence type="predicted"/>
<dbReference type="EMBL" id="JACBAD010002112">
    <property type="protein sequence ID" value="KAF7115653.1"/>
    <property type="molecule type" value="Genomic_DNA"/>
</dbReference>
<reference evidence="5" key="1">
    <citation type="submission" date="2020-06" db="EMBL/GenBank/DDBJ databases">
        <title>Draft genome sequences of strains closely related to Aspergillus parafelis and Aspergillus hiratsukae.</title>
        <authorList>
            <person name="Dos Santos R.A.C."/>
            <person name="Rivero-Menendez O."/>
            <person name="Steenwyk J.L."/>
            <person name="Mead M.E."/>
            <person name="Goldman G.H."/>
            <person name="Alastruey-Izquierdo A."/>
            <person name="Rokas A."/>
        </authorList>
    </citation>
    <scope>NUCLEOTIDE SEQUENCE</scope>
    <source>
        <strain evidence="4">CNM-CM5793</strain>
        <strain evidence="5">CNM-CM6106</strain>
    </source>
</reference>
<protein>
    <recommendedName>
        <fullName evidence="3">HNH nuclease domain-containing protein</fullName>
    </recommendedName>
</protein>
<dbReference type="EMBL" id="JACBAF010002315">
    <property type="protein sequence ID" value="KAF7155983.1"/>
    <property type="molecule type" value="Genomic_DNA"/>
</dbReference>
<dbReference type="AlphaFoldDB" id="A0A8H6UIF1"/>
<name>A0A8H6UIF1_9EURO</name>
<feature type="transmembrane region" description="Helical" evidence="2">
    <location>
        <begin position="15"/>
        <end position="38"/>
    </location>
</feature>
<accession>A0A8H6UIF1</accession>
<gene>
    <name evidence="4" type="ORF">CNMCM5793_002893</name>
    <name evidence="5" type="ORF">CNMCM6106_008419</name>
</gene>
<dbReference type="Proteomes" id="UP000662466">
    <property type="component" value="Unassembled WGS sequence"/>
</dbReference>
<dbReference type="InterPro" id="IPR003615">
    <property type="entry name" value="HNH_nuc"/>
</dbReference>
<evidence type="ECO:0000313" key="5">
    <source>
        <dbReference type="EMBL" id="KAF7155983.1"/>
    </source>
</evidence>
<organism evidence="5 7">
    <name type="scientific">Aspergillus hiratsukae</name>
    <dbReference type="NCBI Taxonomy" id="1194566"/>
    <lineage>
        <taxon>Eukaryota</taxon>
        <taxon>Fungi</taxon>
        <taxon>Dikarya</taxon>
        <taxon>Ascomycota</taxon>
        <taxon>Pezizomycotina</taxon>
        <taxon>Eurotiomycetes</taxon>
        <taxon>Eurotiomycetidae</taxon>
        <taxon>Eurotiales</taxon>
        <taxon>Aspergillaceae</taxon>
        <taxon>Aspergillus</taxon>
        <taxon>Aspergillus subgen. Fumigati</taxon>
    </lineage>
</organism>
<evidence type="ECO:0000313" key="4">
    <source>
        <dbReference type="EMBL" id="KAF7115653.1"/>
    </source>
</evidence>
<feature type="domain" description="HNH nuclease" evidence="3">
    <location>
        <begin position="476"/>
        <end position="554"/>
    </location>
</feature>
<evidence type="ECO:0000313" key="7">
    <source>
        <dbReference type="Proteomes" id="UP000662466"/>
    </source>
</evidence>
<dbReference type="Pfam" id="PF13391">
    <property type="entry name" value="HNH_2"/>
    <property type="match status" value="1"/>
</dbReference>
<keyword evidence="2" id="KW-1133">Transmembrane helix</keyword>
<evidence type="ECO:0000256" key="1">
    <source>
        <dbReference type="SAM" id="Coils"/>
    </source>
</evidence>
<keyword evidence="2" id="KW-0472">Membrane</keyword>
<dbReference type="Proteomes" id="UP000630445">
    <property type="component" value="Unassembled WGS sequence"/>
</dbReference>
<dbReference type="OrthoDB" id="2142759at2759"/>
<evidence type="ECO:0000313" key="6">
    <source>
        <dbReference type="Proteomes" id="UP000630445"/>
    </source>
</evidence>
<feature type="coiled-coil region" evidence="1">
    <location>
        <begin position="191"/>
        <end position="218"/>
    </location>
</feature>
<sequence>MATIPLPALKFDADWFMWLFFVAVMFYITMNSATALLLEMQRGYNPRHAAPVAPVAPAAPVTNHYYGNNGCNCVGSANNPSPAFRMISELLMPLLRRISWIATNCNRGICVHKQGAELRHRPKQRTWKGVTISVQVAKFGDHGISGPYVYIVDAGPMAKDTDVQAAITAKFKFGTESALPDYDIGYHQYAAAAEEAEVARKRTKAQELLKAMKEKRRRRVIQLIDETPTYGGKVVSTLDTGSARKALREALDDVKDRVAARSQRDDGKDPRFEDWLLAIKQKLNANADHYPNPIMRITYGTSRTEGNARKHITPRLREDAVNPYQDASDLLKHLENVFADPNRDRVAKQNARRRGSSDKTGVRYYFDEDTLLIYAMPSSICVSSHSSISCSYFRGSWLGQGNQADIVIVDWVVTSGEPSVLGFASDTRRANVADIVYSGDTIELTDEACVLRIISQSESGREECFRKAVRARDQGCVLIGEKHYNSSSDDWTGWHAAHVFPLEKESLFMAVGFDRHVAGDRMEKAHLPINSCKNGILIFSHVHSAFDKYLLAINPDDEFRITVFGIDYAHCDGRQLDPACRDPNDPECVSTELLRWHFRQAVLVI</sequence>
<keyword evidence="1" id="KW-0175">Coiled coil</keyword>
<keyword evidence="6" id="KW-1185">Reference proteome</keyword>
<keyword evidence="2" id="KW-0812">Transmembrane</keyword>
<evidence type="ECO:0000256" key="2">
    <source>
        <dbReference type="SAM" id="Phobius"/>
    </source>
</evidence>
<evidence type="ECO:0000259" key="3">
    <source>
        <dbReference type="Pfam" id="PF13391"/>
    </source>
</evidence>